<name>A0A0C9W791_9AGAM</name>
<dbReference type="AlphaFoldDB" id="A0A0C9W791"/>
<accession>A0A0C9W791</accession>
<proteinExistence type="predicted"/>
<evidence type="ECO:0000256" key="1">
    <source>
        <dbReference type="SAM" id="MobiDB-lite"/>
    </source>
</evidence>
<gene>
    <name evidence="3" type="ORF">HYDPIDRAFT_33934</name>
</gene>
<evidence type="ECO:0000313" key="4">
    <source>
        <dbReference type="Proteomes" id="UP000053820"/>
    </source>
</evidence>
<protein>
    <recommendedName>
        <fullName evidence="2">Helitron helicase-like domain-containing protein</fullName>
    </recommendedName>
</protein>
<dbReference type="Pfam" id="PF14214">
    <property type="entry name" value="Helitron_like_N"/>
    <property type="match status" value="1"/>
</dbReference>
<dbReference type="HOGENOM" id="CLU_430858_0_0_1"/>
<dbReference type="InterPro" id="IPR025476">
    <property type="entry name" value="Helitron_helicase-like"/>
</dbReference>
<evidence type="ECO:0000313" key="3">
    <source>
        <dbReference type="EMBL" id="KIJ58691.1"/>
    </source>
</evidence>
<organism evidence="3 4">
    <name type="scientific">Hydnomerulius pinastri MD-312</name>
    <dbReference type="NCBI Taxonomy" id="994086"/>
    <lineage>
        <taxon>Eukaryota</taxon>
        <taxon>Fungi</taxon>
        <taxon>Dikarya</taxon>
        <taxon>Basidiomycota</taxon>
        <taxon>Agaricomycotina</taxon>
        <taxon>Agaricomycetes</taxon>
        <taxon>Agaricomycetidae</taxon>
        <taxon>Boletales</taxon>
        <taxon>Boletales incertae sedis</taxon>
        <taxon>Leucogyrophana</taxon>
    </lineage>
</organism>
<feature type="domain" description="Helitron helicase-like" evidence="2">
    <location>
        <begin position="6"/>
        <end position="73"/>
    </location>
</feature>
<sequence>MAEWKEMSKHQRAVFVAQHPTAAAMFFDEMISKFLQIIVRADASGPGVFGFCEAYYGMVEAQGRGMLHCHLLLWLRGNPNPQLLRDRITSDQRYREDVIGWLEANIKCELPDMTVPLVEDAGQQTERPRRQVGELDPQVEEPPNIDEIPLDEFKDVFRSFVRDLAIACNWHEHTDTCWKHLRPREPKDDQHCRMHINGSTRALTEVDPETQSILLRRFHPRINNFHDLVIFLLQCNMDIKYIGSGEAAKALVFYVTDYITKSNLAVHVGLDAIKYAIRQNEERFLETSSIDHRAKHKSAFVKSVNALMARQELSHQQVMSYLIGGGDHYRSHTFTQLPWRHLDHYVRLNYDEADASATGDGADRDEVVITVDKDEITVQNFILDYSLRSEDPTFESLSAWQYAELAHKFSLTRELRREERNQARQVNSDPQSRHHPLGRRPNERGRFKTEHPQHGTHIVRLRSVPYVVVPIGSAIPRPDRGPEEREEWCRAMLILFKPWRQPSDLKDPHTSWSTAFDATAFSGDCQRIMANMNVENECKDAGETYDEARREGRVTNPLLESYRSGEIDDDFAALHMAALDDETLQHSDNSGDMAHLLDEVDALLHATSLSDASANVVRALDKATMFDISKSPNLA</sequence>
<dbReference type="OrthoDB" id="3267861at2759"/>
<feature type="region of interest" description="Disordered" evidence="1">
    <location>
        <begin position="417"/>
        <end position="452"/>
    </location>
</feature>
<feature type="compositionally biased region" description="Basic and acidic residues" evidence="1">
    <location>
        <begin position="440"/>
        <end position="452"/>
    </location>
</feature>
<feature type="region of interest" description="Disordered" evidence="1">
    <location>
        <begin position="121"/>
        <end position="144"/>
    </location>
</feature>
<reference evidence="3 4" key="1">
    <citation type="submission" date="2014-04" db="EMBL/GenBank/DDBJ databases">
        <title>Evolutionary Origins and Diversification of the Mycorrhizal Mutualists.</title>
        <authorList>
            <consortium name="DOE Joint Genome Institute"/>
            <consortium name="Mycorrhizal Genomics Consortium"/>
            <person name="Kohler A."/>
            <person name="Kuo A."/>
            <person name="Nagy L.G."/>
            <person name="Floudas D."/>
            <person name="Copeland A."/>
            <person name="Barry K.W."/>
            <person name="Cichocki N."/>
            <person name="Veneault-Fourrey C."/>
            <person name="LaButti K."/>
            <person name="Lindquist E.A."/>
            <person name="Lipzen A."/>
            <person name="Lundell T."/>
            <person name="Morin E."/>
            <person name="Murat C."/>
            <person name="Riley R."/>
            <person name="Ohm R."/>
            <person name="Sun H."/>
            <person name="Tunlid A."/>
            <person name="Henrissat B."/>
            <person name="Grigoriev I.V."/>
            <person name="Hibbett D.S."/>
            <person name="Martin F."/>
        </authorList>
    </citation>
    <scope>NUCLEOTIDE SEQUENCE [LARGE SCALE GENOMIC DNA]</scope>
    <source>
        <strain evidence="3 4">MD-312</strain>
    </source>
</reference>
<dbReference type="Proteomes" id="UP000053820">
    <property type="component" value="Unassembled WGS sequence"/>
</dbReference>
<evidence type="ECO:0000259" key="2">
    <source>
        <dbReference type="Pfam" id="PF14214"/>
    </source>
</evidence>
<dbReference type="EMBL" id="KN839916">
    <property type="protein sequence ID" value="KIJ58691.1"/>
    <property type="molecule type" value="Genomic_DNA"/>
</dbReference>
<keyword evidence="4" id="KW-1185">Reference proteome</keyword>